<organism evidence="3 4">
    <name type="scientific">Gardnerella vaginalis</name>
    <dbReference type="NCBI Taxonomy" id="2702"/>
    <lineage>
        <taxon>Bacteria</taxon>
        <taxon>Bacillati</taxon>
        <taxon>Actinomycetota</taxon>
        <taxon>Actinomycetes</taxon>
        <taxon>Bifidobacteriales</taxon>
        <taxon>Bifidobacteriaceae</taxon>
        <taxon>Gardnerella</taxon>
    </lineage>
</organism>
<keyword evidence="2" id="KW-0812">Transmembrane</keyword>
<comment type="caution">
    <text evidence="3">The sequence shown here is derived from an EMBL/GenBank/DDBJ whole genome shotgun (WGS) entry which is preliminary data.</text>
</comment>
<evidence type="ECO:0000313" key="4">
    <source>
        <dbReference type="Proteomes" id="UP000234905"/>
    </source>
</evidence>
<dbReference type="Proteomes" id="UP000234905">
    <property type="component" value="Unassembled WGS sequence"/>
</dbReference>
<evidence type="ECO:0000313" key="3">
    <source>
        <dbReference type="EMBL" id="PKZ59303.1"/>
    </source>
</evidence>
<gene>
    <name evidence="3" type="ORF">CYJ61_05995</name>
</gene>
<evidence type="ECO:0000256" key="2">
    <source>
        <dbReference type="SAM" id="Phobius"/>
    </source>
</evidence>
<accession>A0AAP8LRP5</accession>
<keyword evidence="2" id="KW-1133">Transmembrane helix</keyword>
<name>A0AAP8LRP5_GARVA</name>
<feature type="compositionally biased region" description="Polar residues" evidence="1">
    <location>
        <begin position="1"/>
        <end position="11"/>
    </location>
</feature>
<proteinExistence type="predicted"/>
<dbReference type="AlphaFoldDB" id="A0AAP8LRP5"/>
<dbReference type="EMBL" id="PKJN01000003">
    <property type="protein sequence ID" value="PKZ59303.1"/>
    <property type="molecule type" value="Genomic_DNA"/>
</dbReference>
<evidence type="ECO:0000256" key="1">
    <source>
        <dbReference type="SAM" id="MobiDB-lite"/>
    </source>
</evidence>
<keyword evidence="2" id="KW-0472">Membrane</keyword>
<feature type="region of interest" description="Disordered" evidence="1">
    <location>
        <begin position="1"/>
        <end position="20"/>
    </location>
</feature>
<reference evidence="3 4" key="1">
    <citation type="submission" date="2017-12" db="EMBL/GenBank/DDBJ databases">
        <title>Phylogenetic diversity of female urinary microbiome.</title>
        <authorList>
            <person name="Thomas-White K."/>
            <person name="Wolfe A.J."/>
        </authorList>
    </citation>
    <scope>NUCLEOTIDE SEQUENCE [LARGE SCALE GENOMIC DNA]</scope>
    <source>
        <strain evidence="3 4">UMB0682</strain>
    </source>
</reference>
<sequence>MTQLSSANTKTQRSHRAAQATVQRLNAANRKIEALRERRLRNQNTLGDSLLKSVLPSFATFIAGQIAHLIWEKHVDTRKINLNSNSRSNNLSKEKIAQKQRIKQEEPLLLSLGFAVFSAILTTIVGRLASHGTLFYIARRQRKRQLRSQKRF</sequence>
<feature type="transmembrane region" description="Helical" evidence="2">
    <location>
        <begin position="108"/>
        <end position="137"/>
    </location>
</feature>
<protein>
    <submittedName>
        <fullName evidence="3">DUF4235 domain-containing protein</fullName>
    </submittedName>
</protein>